<evidence type="ECO:0000313" key="10">
    <source>
        <dbReference type="EMBL" id="EPB76297.1"/>
    </source>
</evidence>
<dbReference type="SUPFAM" id="SSF81321">
    <property type="entry name" value="Family A G protein-coupled receptor-like"/>
    <property type="match status" value="1"/>
</dbReference>
<reference evidence="10 11" key="1">
    <citation type="submission" date="2013-05" db="EMBL/GenBank/DDBJ databases">
        <title>Draft genome of the parasitic nematode Anyclostoma ceylanicum.</title>
        <authorList>
            <person name="Mitreva M."/>
        </authorList>
    </citation>
    <scope>NUCLEOTIDE SEQUENCE [LARGE SCALE GENOMIC DNA]</scope>
</reference>
<keyword evidence="6" id="KW-0675">Receptor</keyword>
<dbReference type="InterPro" id="IPR000276">
    <property type="entry name" value="GPCR_Rhodpsn"/>
</dbReference>
<evidence type="ECO:0000256" key="5">
    <source>
        <dbReference type="ARBA" id="ARBA00023136"/>
    </source>
</evidence>
<evidence type="ECO:0000256" key="3">
    <source>
        <dbReference type="ARBA" id="ARBA00022989"/>
    </source>
</evidence>
<protein>
    <recommendedName>
        <fullName evidence="9">G-protein coupled receptors family 1 profile domain-containing protein</fullName>
    </recommendedName>
</protein>
<feature type="transmembrane region" description="Helical" evidence="8">
    <location>
        <begin position="138"/>
        <end position="160"/>
    </location>
</feature>
<dbReference type="PANTHER" id="PTHR24235:SF3">
    <property type="entry name" value="G-PROTEIN COUPLED RECEPTOR NPR-8-RELATED"/>
    <property type="match status" value="1"/>
</dbReference>
<keyword evidence="7" id="KW-0807">Transducer</keyword>
<evidence type="ECO:0000313" key="11">
    <source>
        <dbReference type="Proteomes" id="UP000054495"/>
    </source>
</evidence>
<feature type="domain" description="G-protein coupled receptors family 1 profile" evidence="9">
    <location>
        <begin position="77"/>
        <end position="204"/>
    </location>
</feature>
<name>A0A0D6M8X9_9BILA</name>
<keyword evidence="2 8" id="KW-0812">Transmembrane</keyword>
<evidence type="ECO:0000256" key="7">
    <source>
        <dbReference type="ARBA" id="ARBA00023224"/>
    </source>
</evidence>
<organism evidence="10 11">
    <name type="scientific">Ancylostoma ceylanicum</name>
    <dbReference type="NCBI Taxonomy" id="53326"/>
    <lineage>
        <taxon>Eukaryota</taxon>
        <taxon>Metazoa</taxon>
        <taxon>Ecdysozoa</taxon>
        <taxon>Nematoda</taxon>
        <taxon>Chromadorea</taxon>
        <taxon>Rhabditida</taxon>
        <taxon>Rhabditina</taxon>
        <taxon>Rhabditomorpha</taxon>
        <taxon>Strongyloidea</taxon>
        <taxon>Ancylostomatidae</taxon>
        <taxon>Ancylostomatinae</taxon>
        <taxon>Ancylostoma</taxon>
    </lineage>
</organism>
<dbReference type="GO" id="GO:0016020">
    <property type="term" value="C:membrane"/>
    <property type="evidence" value="ECO:0007669"/>
    <property type="project" value="UniProtKB-SubCell"/>
</dbReference>
<comment type="subcellular location">
    <subcellularLocation>
        <location evidence="1">Membrane</location>
        <topology evidence="1">Multi-pass membrane protein</topology>
    </subcellularLocation>
</comment>
<keyword evidence="3 8" id="KW-1133">Transmembrane helix</keyword>
<keyword evidence="5 8" id="KW-0472">Membrane</keyword>
<evidence type="ECO:0000256" key="6">
    <source>
        <dbReference type="ARBA" id="ARBA00023170"/>
    </source>
</evidence>
<evidence type="ECO:0000256" key="1">
    <source>
        <dbReference type="ARBA" id="ARBA00004141"/>
    </source>
</evidence>
<evidence type="ECO:0000259" key="9">
    <source>
        <dbReference type="PROSITE" id="PS50262"/>
    </source>
</evidence>
<dbReference type="EMBL" id="KE124869">
    <property type="protein sequence ID" value="EPB76297.1"/>
    <property type="molecule type" value="Genomic_DNA"/>
</dbReference>
<keyword evidence="4" id="KW-0297">G-protein coupled receptor</keyword>
<dbReference type="PROSITE" id="PS50262">
    <property type="entry name" value="G_PROTEIN_RECEP_F1_2"/>
    <property type="match status" value="1"/>
</dbReference>
<dbReference type="AlphaFoldDB" id="A0A0D6M8X9"/>
<evidence type="ECO:0000256" key="8">
    <source>
        <dbReference type="SAM" id="Phobius"/>
    </source>
</evidence>
<dbReference type="Pfam" id="PF00001">
    <property type="entry name" value="7tm_1"/>
    <property type="match status" value="1"/>
</dbReference>
<evidence type="ECO:0000256" key="4">
    <source>
        <dbReference type="ARBA" id="ARBA00023040"/>
    </source>
</evidence>
<sequence>MSAEVMIMDIEDLDKYCNRSLDRNTISEAAYRAAPFDDYCLQVFFYQLQTSLRRFNEWEEIVYTTIYVIISILAVIGNGLVIMAVLWKRAMRTNRNVLILNLALSNLVLALTNIPFLWLPSIDFEFPYSRFFCKIANVLPGSNIYCSTLTISVMAIDRFVSSTFSKQRKVQKMRIPEPVYLPGFVVKYMYFEYNVKSCRCFLVV</sequence>
<feature type="transmembrane region" description="Helical" evidence="8">
    <location>
        <begin position="61"/>
        <end position="86"/>
    </location>
</feature>
<accession>A0A0D6M8X9</accession>
<proteinExistence type="predicted"/>
<dbReference type="Gene3D" id="1.20.1070.10">
    <property type="entry name" value="Rhodopsin 7-helix transmembrane proteins"/>
    <property type="match status" value="1"/>
</dbReference>
<gene>
    <name evidence="10" type="ORF">ANCCEY_04605</name>
</gene>
<feature type="transmembrane region" description="Helical" evidence="8">
    <location>
        <begin position="98"/>
        <end position="118"/>
    </location>
</feature>
<evidence type="ECO:0000256" key="2">
    <source>
        <dbReference type="ARBA" id="ARBA00022692"/>
    </source>
</evidence>
<dbReference type="InterPro" id="IPR017452">
    <property type="entry name" value="GPCR_Rhodpsn_7TM"/>
</dbReference>
<dbReference type="Proteomes" id="UP000054495">
    <property type="component" value="Unassembled WGS sequence"/>
</dbReference>
<dbReference type="GO" id="GO:0004930">
    <property type="term" value="F:G protein-coupled receptor activity"/>
    <property type="evidence" value="ECO:0007669"/>
    <property type="project" value="UniProtKB-KW"/>
</dbReference>
<dbReference type="PANTHER" id="PTHR24235">
    <property type="entry name" value="NEUROPEPTIDE Y RECEPTOR"/>
    <property type="match status" value="1"/>
</dbReference>
<keyword evidence="11" id="KW-1185">Reference proteome</keyword>
<dbReference type="PRINTS" id="PR00237">
    <property type="entry name" value="GPCRRHODOPSN"/>
</dbReference>